<dbReference type="Proteomes" id="UP000318080">
    <property type="component" value="Unassembled WGS sequence"/>
</dbReference>
<sequence>MTPRVVERFLAGMSEGKDVGAALAESGASVLQVPTLVATVAELSQYYLILGSHTHPGLSIEQLVGIGLIAALPNLAYEGAMSDYLIPVLEVASEPLNSISPEVGAWFDVAVEGFKAVDAAESVYWQAYHLGLAPQLDTPTQLRQRAAKQVTTQLVAQLQHAAGLDAAMADPANQGTINSLRVAGDFGYTHVSYFEQGFYVDGKLGRDWADEWLLEVARGVLRER</sequence>
<protein>
    <submittedName>
        <fullName evidence="1">Uncharacterized protein</fullName>
    </submittedName>
</protein>
<name>A0A540RA22_9CORY</name>
<comment type="caution">
    <text evidence="1">The sequence shown here is derived from an EMBL/GenBank/DDBJ whole genome shotgun (WGS) entry which is preliminary data.</text>
</comment>
<evidence type="ECO:0000313" key="1">
    <source>
        <dbReference type="EMBL" id="TQE44586.1"/>
    </source>
</evidence>
<gene>
    <name evidence="1" type="ORF">EJK80_00390</name>
</gene>
<evidence type="ECO:0000313" key="2">
    <source>
        <dbReference type="Proteomes" id="UP000318080"/>
    </source>
</evidence>
<reference evidence="1 2" key="1">
    <citation type="submission" date="2019-06" db="EMBL/GenBank/DDBJ databases">
        <title>Draft genome of C. phoceense Strain 272.</title>
        <authorList>
            <person name="Pacheco L.G.C."/>
            <person name="Barberis C.M."/>
            <person name="Almuzara M.N."/>
            <person name="Traglia G.M."/>
            <person name="Santos C.S."/>
            <person name="Rocha D.J.P.G."/>
            <person name="Aguiar E.R.G.R."/>
            <person name="Vay C.A."/>
        </authorList>
    </citation>
    <scope>NUCLEOTIDE SEQUENCE [LARGE SCALE GENOMIC DNA]</scope>
    <source>
        <strain evidence="1 2">272</strain>
    </source>
</reference>
<dbReference type="AlphaFoldDB" id="A0A540RA22"/>
<proteinExistence type="predicted"/>
<dbReference type="RefSeq" id="WP_141628436.1">
    <property type="nucleotide sequence ID" value="NZ_VHIR01000001.1"/>
</dbReference>
<keyword evidence="2" id="KW-1185">Reference proteome</keyword>
<dbReference type="STRING" id="1686286.GCA_900092335_02165"/>
<dbReference type="EMBL" id="VHIR01000001">
    <property type="protein sequence ID" value="TQE44586.1"/>
    <property type="molecule type" value="Genomic_DNA"/>
</dbReference>
<accession>A0A540RA22</accession>
<organism evidence="1 2">
    <name type="scientific">Corynebacterium phoceense</name>
    <dbReference type="NCBI Taxonomy" id="1686286"/>
    <lineage>
        <taxon>Bacteria</taxon>
        <taxon>Bacillati</taxon>
        <taxon>Actinomycetota</taxon>
        <taxon>Actinomycetes</taxon>
        <taxon>Mycobacteriales</taxon>
        <taxon>Corynebacteriaceae</taxon>
        <taxon>Corynebacterium</taxon>
    </lineage>
</organism>